<evidence type="ECO:0000313" key="12">
    <source>
        <dbReference type="EMBL" id="RBP60138.1"/>
    </source>
</evidence>
<dbReference type="InterPro" id="IPR003593">
    <property type="entry name" value="AAA+_ATPase"/>
</dbReference>
<dbReference type="GO" id="GO:0005886">
    <property type="term" value="C:plasma membrane"/>
    <property type="evidence" value="ECO:0007669"/>
    <property type="project" value="UniProtKB-SubCell"/>
</dbReference>
<evidence type="ECO:0000259" key="10">
    <source>
        <dbReference type="PROSITE" id="PS50893"/>
    </source>
</evidence>
<keyword evidence="2" id="KW-0813">Transport</keyword>
<keyword evidence="6 12" id="KW-0067">ATP-binding</keyword>
<dbReference type="InterPro" id="IPR036640">
    <property type="entry name" value="ABC1_TM_sf"/>
</dbReference>
<dbReference type="PROSITE" id="PS50893">
    <property type="entry name" value="ABC_TRANSPORTER_2"/>
    <property type="match status" value="1"/>
</dbReference>
<comment type="caution">
    <text evidence="12">The sequence shown here is derived from an EMBL/GenBank/DDBJ whole genome shotgun (WGS) entry which is preliminary data.</text>
</comment>
<feature type="transmembrane region" description="Helical" evidence="9">
    <location>
        <begin position="21"/>
        <end position="40"/>
    </location>
</feature>
<dbReference type="InterPro" id="IPR039421">
    <property type="entry name" value="Type_1_exporter"/>
</dbReference>
<dbReference type="Gene3D" id="1.20.1560.10">
    <property type="entry name" value="ABC transporter type 1, transmembrane domain"/>
    <property type="match status" value="1"/>
</dbReference>
<evidence type="ECO:0000256" key="7">
    <source>
        <dbReference type="ARBA" id="ARBA00022989"/>
    </source>
</evidence>
<dbReference type="PANTHER" id="PTHR24221:SF468">
    <property type="entry name" value="ABC TRANSPORTER"/>
    <property type="match status" value="1"/>
</dbReference>
<keyword evidence="5" id="KW-0547">Nucleotide-binding</keyword>
<gene>
    <name evidence="12" type="ORF">DES54_1335</name>
</gene>
<protein>
    <submittedName>
        <fullName evidence="12">ATP-binding cassette subfamily B protein</fullName>
    </submittedName>
</protein>
<dbReference type="PROSITE" id="PS50929">
    <property type="entry name" value="ABC_TM1F"/>
    <property type="match status" value="1"/>
</dbReference>
<evidence type="ECO:0000256" key="2">
    <source>
        <dbReference type="ARBA" id="ARBA00022448"/>
    </source>
</evidence>
<keyword evidence="4 9" id="KW-0812">Transmembrane</keyword>
<reference evidence="12 13" key="1">
    <citation type="submission" date="2018-06" db="EMBL/GenBank/DDBJ databases">
        <title>Genomic Encyclopedia of Type Strains, Phase IV (KMG-IV): sequencing the most valuable type-strain genomes for metagenomic binning, comparative biology and taxonomic classification.</title>
        <authorList>
            <person name="Goeker M."/>
        </authorList>
    </citation>
    <scope>NUCLEOTIDE SEQUENCE [LARGE SCALE GENOMIC DNA]</scope>
    <source>
        <strain evidence="12 13">DSM 30166</strain>
    </source>
</reference>
<dbReference type="PANTHER" id="PTHR24221">
    <property type="entry name" value="ATP-BINDING CASSETTE SUB-FAMILY B"/>
    <property type="match status" value="1"/>
</dbReference>
<dbReference type="InterPro" id="IPR003439">
    <property type="entry name" value="ABC_transporter-like_ATP-bd"/>
</dbReference>
<accession>A0A366I2M2</accession>
<evidence type="ECO:0000313" key="13">
    <source>
        <dbReference type="Proteomes" id="UP000253046"/>
    </source>
</evidence>
<dbReference type="FunFam" id="3.40.50.300:FF:000221">
    <property type="entry name" value="Multidrug ABC transporter ATP-binding protein"/>
    <property type="match status" value="1"/>
</dbReference>
<dbReference type="PROSITE" id="PS00211">
    <property type="entry name" value="ABC_TRANSPORTER_1"/>
    <property type="match status" value="1"/>
</dbReference>
<evidence type="ECO:0000256" key="8">
    <source>
        <dbReference type="ARBA" id="ARBA00023136"/>
    </source>
</evidence>
<proteinExistence type="predicted"/>
<dbReference type="Proteomes" id="UP000253046">
    <property type="component" value="Unassembled WGS sequence"/>
</dbReference>
<feature type="domain" description="ABC transmembrane type-1" evidence="11">
    <location>
        <begin position="26"/>
        <end position="318"/>
    </location>
</feature>
<keyword evidence="3" id="KW-1003">Cell membrane</keyword>
<evidence type="ECO:0000256" key="1">
    <source>
        <dbReference type="ARBA" id="ARBA00004651"/>
    </source>
</evidence>
<dbReference type="GO" id="GO:0016887">
    <property type="term" value="F:ATP hydrolysis activity"/>
    <property type="evidence" value="ECO:0007669"/>
    <property type="project" value="InterPro"/>
</dbReference>
<dbReference type="EMBL" id="QNRY01000033">
    <property type="protein sequence ID" value="RBP60138.1"/>
    <property type="molecule type" value="Genomic_DNA"/>
</dbReference>
<dbReference type="CDD" id="cd18564">
    <property type="entry name" value="ABC_6TM_exporter_like"/>
    <property type="match status" value="1"/>
</dbReference>
<dbReference type="OrthoDB" id="9806127at2"/>
<keyword evidence="8 9" id="KW-0472">Membrane</keyword>
<dbReference type="Gene3D" id="3.40.50.300">
    <property type="entry name" value="P-loop containing nucleotide triphosphate hydrolases"/>
    <property type="match status" value="1"/>
</dbReference>
<evidence type="ECO:0000256" key="3">
    <source>
        <dbReference type="ARBA" id="ARBA00022475"/>
    </source>
</evidence>
<organism evidence="12 13">
    <name type="scientific">Brenneria salicis ATCC 15712 = DSM 30166</name>
    <dbReference type="NCBI Taxonomy" id="714314"/>
    <lineage>
        <taxon>Bacteria</taxon>
        <taxon>Pseudomonadati</taxon>
        <taxon>Pseudomonadota</taxon>
        <taxon>Gammaproteobacteria</taxon>
        <taxon>Enterobacterales</taxon>
        <taxon>Pectobacteriaceae</taxon>
        <taxon>Brenneria</taxon>
    </lineage>
</organism>
<evidence type="ECO:0000256" key="4">
    <source>
        <dbReference type="ARBA" id="ARBA00022692"/>
    </source>
</evidence>
<feature type="domain" description="ABC transporter" evidence="10">
    <location>
        <begin position="352"/>
        <end position="590"/>
    </location>
</feature>
<dbReference type="SUPFAM" id="SSF52540">
    <property type="entry name" value="P-loop containing nucleoside triphosphate hydrolases"/>
    <property type="match status" value="1"/>
</dbReference>
<sequence>MKQRAWRAVSRQFWPYIRVHYPLISGALAAMLLSTGMRLLEPWPLAFVIDHILSTDKSRSRWFDSWDTSTLLLMSVVSVILIAALQAAMSYLSTTGLALAGSRVLSAVRSDLFAHLQRLSLTFHHKVKTGDLAMRLTSDISMLRETTITALMPMLVNILILSGMLGIMLYLNWQLTLCAMLPMPWLIWHTRRTGQKIHDTSRRQRQCEGILAAKVTEFMGAIGTVQALSLEAETIRRLQRDDASSLQQNVRSKRLTAGLERSVDLIIAFAAALVLWQGALAVLNAKMSVGELVIFLSYLKNSFRPIREYAKYTGRLSKALAAGERIVDLFQQQPDISNRPDAIALKNMIDEIRFEQVGFHYGQGEQQYQVLDHITFSLLAGESVAITGVSGVGKSTIARLLLRLYDPHDGRIMINGRNIRDYTLESLRRQIGFVPQDSLLFGISIRENIALAASGEVTEAQIIAAAKLANVHEFITALPQGYDTILSERGQSLSGGQQKRLSIARAAIRNSPILVLDEPSTGLDSENEQAVIEALVRLMRDRISLLITHNLAFAALTDKIIFVEDGCVLEQGSHDALLARRGRYAELWHLQGMGRTSSLRMA</sequence>
<dbReference type="AlphaFoldDB" id="A0A366I2M2"/>
<evidence type="ECO:0000256" key="6">
    <source>
        <dbReference type="ARBA" id="ARBA00022840"/>
    </source>
</evidence>
<dbReference type="GO" id="GO:0140359">
    <property type="term" value="F:ABC-type transporter activity"/>
    <property type="evidence" value="ECO:0007669"/>
    <property type="project" value="InterPro"/>
</dbReference>
<dbReference type="InterPro" id="IPR011527">
    <property type="entry name" value="ABC1_TM_dom"/>
</dbReference>
<name>A0A366I2M2_9GAMM</name>
<keyword evidence="7 9" id="KW-1133">Transmembrane helix</keyword>
<evidence type="ECO:0000256" key="5">
    <source>
        <dbReference type="ARBA" id="ARBA00022741"/>
    </source>
</evidence>
<dbReference type="InterPro" id="IPR017871">
    <property type="entry name" value="ABC_transporter-like_CS"/>
</dbReference>
<keyword evidence="13" id="KW-1185">Reference proteome</keyword>
<dbReference type="RefSeq" id="WP_113868174.1">
    <property type="nucleotide sequence ID" value="NZ_AGJP01000001.1"/>
</dbReference>
<dbReference type="Pfam" id="PF00664">
    <property type="entry name" value="ABC_membrane"/>
    <property type="match status" value="1"/>
</dbReference>
<dbReference type="SUPFAM" id="SSF90123">
    <property type="entry name" value="ABC transporter transmembrane region"/>
    <property type="match status" value="1"/>
</dbReference>
<feature type="transmembrane region" description="Helical" evidence="9">
    <location>
        <begin position="71"/>
        <end position="93"/>
    </location>
</feature>
<dbReference type="GO" id="GO:0034040">
    <property type="term" value="F:ATPase-coupled lipid transmembrane transporter activity"/>
    <property type="evidence" value="ECO:0007669"/>
    <property type="project" value="TreeGrafter"/>
</dbReference>
<evidence type="ECO:0000259" key="11">
    <source>
        <dbReference type="PROSITE" id="PS50929"/>
    </source>
</evidence>
<dbReference type="InterPro" id="IPR027417">
    <property type="entry name" value="P-loop_NTPase"/>
</dbReference>
<comment type="subcellular location">
    <subcellularLocation>
        <location evidence="1">Cell membrane</location>
        <topology evidence="1">Multi-pass membrane protein</topology>
    </subcellularLocation>
</comment>
<dbReference type="Pfam" id="PF00005">
    <property type="entry name" value="ABC_tran"/>
    <property type="match status" value="1"/>
</dbReference>
<evidence type="ECO:0000256" key="9">
    <source>
        <dbReference type="SAM" id="Phobius"/>
    </source>
</evidence>
<dbReference type="SMART" id="SM00382">
    <property type="entry name" value="AAA"/>
    <property type="match status" value="1"/>
</dbReference>
<dbReference type="GO" id="GO:0005524">
    <property type="term" value="F:ATP binding"/>
    <property type="evidence" value="ECO:0007669"/>
    <property type="project" value="UniProtKB-KW"/>
</dbReference>